<evidence type="ECO:0000313" key="5">
    <source>
        <dbReference type="EMBL" id="KAL3519318.1"/>
    </source>
</evidence>
<keyword evidence="3" id="KW-0732">Signal</keyword>
<dbReference type="PANTHER" id="PTHR47364">
    <property type="entry name" value="CYSTEINE PROTEINASE INHIBITOR 5"/>
    <property type="match status" value="1"/>
</dbReference>
<dbReference type="SUPFAM" id="SSF54403">
    <property type="entry name" value="Cystatin/monellin"/>
    <property type="match status" value="1"/>
</dbReference>
<accession>A0ABD2ZNK8</accession>
<protein>
    <recommendedName>
        <fullName evidence="4">Cystatin domain-containing protein</fullName>
    </recommendedName>
</protein>
<keyword evidence="1" id="KW-0646">Protease inhibitor</keyword>
<dbReference type="InterPro" id="IPR046350">
    <property type="entry name" value="Cystatin_sf"/>
</dbReference>
<dbReference type="Gene3D" id="3.10.450.10">
    <property type="match status" value="1"/>
</dbReference>
<evidence type="ECO:0000256" key="3">
    <source>
        <dbReference type="SAM" id="SignalP"/>
    </source>
</evidence>
<sequence length="138" mass="15179">MAYNSHYLLLLTIPAVVCLFFDLPSPVLGSGVWQVVDPTDLEALANAKFAIDEHNKVPESKLLFESIFKAEKQVLEKGTIYRIVIQATKSTGSVISSRDFVSSSSLFATSVVCLFSDLSFAVLASDDGKRWTPMARRC</sequence>
<dbReference type="PANTHER" id="PTHR47364:SF2">
    <property type="entry name" value="CYSTEINE PROTEINASE INHIBITOR 5"/>
    <property type="match status" value="1"/>
</dbReference>
<dbReference type="Pfam" id="PF16845">
    <property type="entry name" value="SQAPI"/>
    <property type="match status" value="1"/>
</dbReference>
<dbReference type="InterPro" id="IPR000010">
    <property type="entry name" value="Cystatin_dom"/>
</dbReference>
<feature type="signal peptide" evidence="3">
    <location>
        <begin position="1"/>
        <end position="29"/>
    </location>
</feature>
<organism evidence="5 6">
    <name type="scientific">Cinchona calisaya</name>
    <dbReference type="NCBI Taxonomy" id="153742"/>
    <lineage>
        <taxon>Eukaryota</taxon>
        <taxon>Viridiplantae</taxon>
        <taxon>Streptophyta</taxon>
        <taxon>Embryophyta</taxon>
        <taxon>Tracheophyta</taxon>
        <taxon>Spermatophyta</taxon>
        <taxon>Magnoliopsida</taxon>
        <taxon>eudicotyledons</taxon>
        <taxon>Gunneridae</taxon>
        <taxon>Pentapetalae</taxon>
        <taxon>asterids</taxon>
        <taxon>lamiids</taxon>
        <taxon>Gentianales</taxon>
        <taxon>Rubiaceae</taxon>
        <taxon>Cinchonoideae</taxon>
        <taxon>Cinchoneae</taxon>
        <taxon>Cinchona</taxon>
    </lineage>
</organism>
<dbReference type="AlphaFoldDB" id="A0ABD2ZNK8"/>
<dbReference type="Proteomes" id="UP001630127">
    <property type="component" value="Unassembled WGS sequence"/>
</dbReference>
<gene>
    <name evidence="5" type="ORF">ACH5RR_017467</name>
</gene>
<name>A0ABD2ZNK8_9GENT</name>
<evidence type="ECO:0000313" key="6">
    <source>
        <dbReference type="Proteomes" id="UP001630127"/>
    </source>
</evidence>
<dbReference type="GO" id="GO:0004869">
    <property type="term" value="F:cysteine-type endopeptidase inhibitor activity"/>
    <property type="evidence" value="ECO:0007669"/>
    <property type="project" value="UniProtKB-KW"/>
</dbReference>
<proteinExistence type="predicted"/>
<feature type="chain" id="PRO_5044874462" description="Cystatin domain-containing protein" evidence="3">
    <location>
        <begin position="30"/>
        <end position="138"/>
    </location>
</feature>
<keyword evidence="2" id="KW-0789">Thiol protease inhibitor</keyword>
<evidence type="ECO:0000259" key="4">
    <source>
        <dbReference type="Pfam" id="PF16845"/>
    </source>
</evidence>
<dbReference type="CDD" id="cd00042">
    <property type="entry name" value="CY"/>
    <property type="match status" value="1"/>
</dbReference>
<evidence type="ECO:0000256" key="2">
    <source>
        <dbReference type="ARBA" id="ARBA00022704"/>
    </source>
</evidence>
<keyword evidence="6" id="KW-1185">Reference proteome</keyword>
<dbReference type="EMBL" id="JBJUIK010000008">
    <property type="protein sequence ID" value="KAL3519318.1"/>
    <property type="molecule type" value="Genomic_DNA"/>
</dbReference>
<feature type="domain" description="Cystatin" evidence="4">
    <location>
        <begin position="44"/>
        <end position="92"/>
    </location>
</feature>
<comment type="caution">
    <text evidence="5">The sequence shown here is derived from an EMBL/GenBank/DDBJ whole genome shotgun (WGS) entry which is preliminary data.</text>
</comment>
<reference evidence="5 6" key="1">
    <citation type="submission" date="2024-11" db="EMBL/GenBank/DDBJ databases">
        <title>A near-complete genome assembly of Cinchona calisaya.</title>
        <authorList>
            <person name="Lian D.C."/>
            <person name="Zhao X.W."/>
            <person name="Wei L."/>
        </authorList>
    </citation>
    <scope>NUCLEOTIDE SEQUENCE [LARGE SCALE GENOMIC DNA]</scope>
    <source>
        <tissue evidence="5">Nenye</tissue>
    </source>
</reference>
<evidence type="ECO:0000256" key="1">
    <source>
        <dbReference type="ARBA" id="ARBA00022690"/>
    </source>
</evidence>